<feature type="domain" description="Schlafen AlbA-2" evidence="1">
    <location>
        <begin position="34"/>
        <end position="153"/>
    </location>
</feature>
<keyword evidence="3" id="KW-1185">Reference proteome</keyword>
<dbReference type="Pfam" id="PF04326">
    <property type="entry name" value="SLFN_AlbA_2"/>
    <property type="match status" value="1"/>
</dbReference>
<keyword evidence="2" id="KW-0238">DNA-binding</keyword>
<dbReference type="OrthoDB" id="3443870at2"/>
<dbReference type="RefSeq" id="WP_093717832.1">
    <property type="nucleotide sequence ID" value="NZ_FONG01000040.1"/>
</dbReference>
<protein>
    <submittedName>
        <fullName evidence="2">Putative DNA-binding domain-containing protein</fullName>
    </submittedName>
</protein>
<gene>
    <name evidence="2" type="ORF">SAMN05216251_1409</name>
</gene>
<organism evidence="2 3">
    <name type="scientific">Actinacidiphila alni</name>
    <dbReference type="NCBI Taxonomy" id="380248"/>
    <lineage>
        <taxon>Bacteria</taxon>
        <taxon>Bacillati</taxon>
        <taxon>Actinomycetota</taxon>
        <taxon>Actinomycetes</taxon>
        <taxon>Kitasatosporales</taxon>
        <taxon>Streptomycetaceae</taxon>
        <taxon>Actinacidiphila</taxon>
    </lineage>
</organism>
<name>A0A1I2MUZ3_9ACTN</name>
<dbReference type="EMBL" id="FONG01000040">
    <property type="protein sequence ID" value="SFF93146.1"/>
    <property type="molecule type" value="Genomic_DNA"/>
</dbReference>
<dbReference type="AlphaFoldDB" id="A0A1I2MUZ3"/>
<evidence type="ECO:0000313" key="2">
    <source>
        <dbReference type="EMBL" id="SFF93146.1"/>
    </source>
</evidence>
<dbReference type="InterPro" id="IPR038461">
    <property type="entry name" value="Schlafen_AlbA_2_dom_sf"/>
</dbReference>
<dbReference type="InterPro" id="IPR007421">
    <property type="entry name" value="Schlafen_AlbA_2_dom"/>
</dbReference>
<reference evidence="2 3" key="1">
    <citation type="submission" date="2016-10" db="EMBL/GenBank/DDBJ databases">
        <authorList>
            <person name="de Groot N.N."/>
        </authorList>
    </citation>
    <scope>NUCLEOTIDE SEQUENCE [LARGE SCALE GENOMIC DNA]</scope>
    <source>
        <strain evidence="2 3">CGMCC 4.3510</strain>
    </source>
</reference>
<dbReference type="STRING" id="380248.SAMN05216251_1409"/>
<dbReference type="Gene3D" id="3.30.950.30">
    <property type="entry name" value="Schlafen, AAA domain"/>
    <property type="match status" value="1"/>
</dbReference>
<dbReference type="Proteomes" id="UP000199323">
    <property type="component" value="Unassembled WGS sequence"/>
</dbReference>
<accession>A0A1I2MUZ3</accession>
<sequence length="448" mass="47398">MFDARLRTLLGAAPGEATYAQYLTLLKNPSAAEAADVDYKGEQYGSRANWPVELAKDVAALANAAGGTLVLGLREDRATSIPQYANPEELTDQLRKKYRETLVLRLDPPVDCDIHFIPEDDSVLPPRGLVVISVPPSARMPHAVVGTADLRDGTLCFPYRNDNHTAFMNLTQVKRAIAASTSVAAGRHDVLEAAQAAVITDGRALAEPRIAVTITPDLPGAFPIDSASFHAFRQELAAEELPYYGPGIFQSFGVGPRRFIASQSDSRSRHVAHFHADGTAAWVTEGPVVRAFVASDSAFADTVESWNSDGVVIGVLVILQYLAVHAARRAAASGTATARLIMDTGPNQVAYGLASNHASSAHVVFSATEQHSATGEAGVLIDAGAKDGPGLVQAAASLLAGCYQHFGVVEAEQLTLDGRINLSAWAPRNRDMITAWADAAGVEVLTGA</sequence>
<proteinExistence type="predicted"/>
<dbReference type="GO" id="GO:0003677">
    <property type="term" value="F:DNA binding"/>
    <property type="evidence" value="ECO:0007669"/>
    <property type="project" value="UniProtKB-KW"/>
</dbReference>
<evidence type="ECO:0000313" key="3">
    <source>
        <dbReference type="Proteomes" id="UP000199323"/>
    </source>
</evidence>
<evidence type="ECO:0000259" key="1">
    <source>
        <dbReference type="Pfam" id="PF04326"/>
    </source>
</evidence>